<evidence type="ECO:0000256" key="3">
    <source>
        <dbReference type="ARBA" id="ARBA00022692"/>
    </source>
</evidence>
<comment type="subcellular location">
    <subcellularLocation>
        <location evidence="1">Cell membrane</location>
        <topology evidence="1">Multi-pass membrane protein</topology>
    </subcellularLocation>
</comment>
<evidence type="ECO:0000256" key="4">
    <source>
        <dbReference type="ARBA" id="ARBA00022989"/>
    </source>
</evidence>
<keyword evidence="2" id="KW-1003">Cell membrane</keyword>
<feature type="domain" description="SSD" evidence="7">
    <location>
        <begin position="263"/>
        <end position="390"/>
    </location>
</feature>
<feature type="transmembrane region" description="Helical" evidence="6">
    <location>
        <begin position="39"/>
        <end position="59"/>
    </location>
</feature>
<dbReference type="PROSITE" id="PS50156">
    <property type="entry name" value="SSD"/>
    <property type="match status" value="1"/>
</dbReference>
<feature type="transmembrane region" description="Helical" evidence="6">
    <location>
        <begin position="754"/>
        <end position="775"/>
    </location>
</feature>
<dbReference type="PANTHER" id="PTHR33406:SF13">
    <property type="entry name" value="MEMBRANE PROTEIN YDFJ"/>
    <property type="match status" value="1"/>
</dbReference>
<feature type="transmembrane region" description="Helical" evidence="6">
    <location>
        <begin position="269"/>
        <end position="291"/>
    </location>
</feature>
<dbReference type="GO" id="GO:0005886">
    <property type="term" value="C:plasma membrane"/>
    <property type="evidence" value="ECO:0007669"/>
    <property type="project" value="UniProtKB-SubCell"/>
</dbReference>
<protein>
    <submittedName>
        <fullName evidence="8">MMPL family protein</fullName>
    </submittedName>
</protein>
<evidence type="ECO:0000313" key="9">
    <source>
        <dbReference type="Proteomes" id="UP000196573"/>
    </source>
</evidence>
<dbReference type="InterPro" id="IPR000731">
    <property type="entry name" value="SSD"/>
</dbReference>
<keyword evidence="3 6" id="KW-0812">Transmembrane</keyword>
<dbReference type="InterPro" id="IPR050545">
    <property type="entry name" value="Mycobact_MmpL"/>
</dbReference>
<dbReference type="EMBL" id="FWPT01000007">
    <property type="protein sequence ID" value="SMA49255.1"/>
    <property type="molecule type" value="Genomic_DNA"/>
</dbReference>
<dbReference type="InterPro" id="IPR001036">
    <property type="entry name" value="Acrflvin-R"/>
</dbReference>
<evidence type="ECO:0000256" key="6">
    <source>
        <dbReference type="SAM" id="Phobius"/>
    </source>
</evidence>
<dbReference type="Proteomes" id="UP000196573">
    <property type="component" value="Unassembled WGS sequence"/>
</dbReference>
<dbReference type="PRINTS" id="PR00702">
    <property type="entry name" value="ACRIFLAVINRP"/>
</dbReference>
<reference evidence="8 9" key="1">
    <citation type="submission" date="2017-03" db="EMBL/GenBank/DDBJ databases">
        <authorList>
            <person name="Afonso C.L."/>
            <person name="Miller P.J."/>
            <person name="Scott M.A."/>
            <person name="Spackman E."/>
            <person name="Goraichik I."/>
            <person name="Dimitrov K.M."/>
            <person name="Suarez D.L."/>
            <person name="Swayne D.E."/>
        </authorList>
    </citation>
    <scope>NUCLEOTIDE SEQUENCE [LARGE SCALE GENOMIC DNA]</scope>
    <source>
        <strain evidence="8">SB41UT1</strain>
    </source>
</reference>
<dbReference type="PANTHER" id="PTHR33406">
    <property type="entry name" value="MEMBRANE PROTEIN MJ1562-RELATED"/>
    <property type="match status" value="1"/>
</dbReference>
<dbReference type="Pfam" id="PF03176">
    <property type="entry name" value="MMPL"/>
    <property type="match status" value="2"/>
</dbReference>
<feature type="transmembrane region" description="Helical" evidence="6">
    <location>
        <begin position="236"/>
        <end position="257"/>
    </location>
</feature>
<gene>
    <name evidence="8" type="ORF">EHSB41UT_03139</name>
</gene>
<feature type="transmembrane region" description="Helical" evidence="6">
    <location>
        <begin position="728"/>
        <end position="748"/>
    </location>
</feature>
<keyword evidence="9" id="KW-1185">Reference proteome</keyword>
<proteinExistence type="predicted"/>
<keyword evidence="4 6" id="KW-1133">Transmembrane helix</keyword>
<evidence type="ECO:0000256" key="5">
    <source>
        <dbReference type="ARBA" id="ARBA00023136"/>
    </source>
</evidence>
<sequence length="858" mass="94213">MAPCLLDVSNVLFDKTLGFSNIKMKILFTTFALQHPRKVYGLVLLLTLACLAMMPLLTIDTDPENMLREDDPARIFHNQVKQQFIMHDTIVVGAVSATGEGIYNPQSLQALHQLSRGILDIDGVVSRDQMSLDTVDNITQQGPGTIRFEWLMQQAPQTQAQADAIKQAVNRLPMLNNTLVSGDGQAAAVYVPVADKDESYRIAEEVRGLVAGLDSSDQYHITGLPVAEDQFGVEMFIQMGISAPLAGLAIFILMWVFFRSLPLVTGPMIVAMATVIITMGLLIGMGFTVHIMSSMIAIFLMPIAVVDSTHILSEFADRFHPGEDPKAVIIKVMDHLFTPMLYTSVTSALGFLSLMLTPIPPVQIFGAYIAFGIFLAFLLTIIFIPAYISRMSPEALKSLQNAIHRMEDGGRLGRWLPRLGGFATGRRFVVLLVAAGAFAISVAGITRIQINDNPVNWFKADHEIRVADKVLNNHFAGTYDAWLVLESTSADNTSLANEVNQLIAGAEAQGIDLSAYAVIGNLELDVLASRLDDQLFAAGADEAVWLEQMLAVVEQEQQQRRTFLNPAVLQWMEGLQTHLLASDLVGKVNAMPDVVKTVNRELRSGADADFLLPDTANGVAQTLLQYQSSHRPQELWHFVTPDYRDSLIWLQLTSGDNQHMSQVVALVDAYIAEHPLPEGLRYGWAGKAYLNVVWQDAMVSGMADSLLSSFVVVFVMMVVLFRSLKYGVLAMLPLTFTITLIYGLIGWVGKDYDMPIAVLSALTLGLSVDFAIHFLQRYRELRKQGTNDISLAEMFQEPGRAITRNAIVIAVGFTPLLFAPLVPYITVGIFLASIMAASALVTLVLLPALLKFETIGKA</sequence>
<dbReference type="AlphaFoldDB" id="A0A1X7AM44"/>
<accession>A0A1X7AM44</accession>
<feature type="transmembrane region" description="Helical" evidence="6">
    <location>
        <begin position="801"/>
        <end position="818"/>
    </location>
</feature>
<organism evidence="8 9">
    <name type="scientific">Parendozoicomonas haliclonae</name>
    <dbReference type="NCBI Taxonomy" id="1960125"/>
    <lineage>
        <taxon>Bacteria</taxon>
        <taxon>Pseudomonadati</taxon>
        <taxon>Pseudomonadota</taxon>
        <taxon>Gammaproteobacteria</taxon>
        <taxon>Oceanospirillales</taxon>
        <taxon>Endozoicomonadaceae</taxon>
        <taxon>Parendozoicomonas</taxon>
    </lineage>
</organism>
<evidence type="ECO:0000313" key="8">
    <source>
        <dbReference type="EMBL" id="SMA49255.1"/>
    </source>
</evidence>
<dbReference type="InterPro" id="IPR004869">
    <property type="entry name" value="MMPL_dom"/>
</dbReference>
<evidence type="ECO:0000259" key="7">
    <source>
        <dbReference type="PROSITE" id="PS50156"/>
    </source>
</evidence>
<evidence type="ECO:0000256" key="2">
    <source>
        <dbReference type="ARBA" id="ARBA00022475"/>
    </source>
</evidence>
<feature type="transmembrane region" description="Helical" evidence="6">
    <location>
        <begin position="697"/>
        <end position="721"/>
    </location>
</feature>
<feature type="transmembrane region" description="Helical" evidence="6">
    <location>
        <begin position="824"/>
        <end position="850"/>
    </location>
</feature>
<feature type="transmembrane region" description="Helical" evidence="6">
    <location>
        <begin position="340"/>
        <end position="359"/>
    </location>
</feature>
<feature type="transmembrane region" description="Helical" evidence="6">
    <location>
        <begin position="365"/>
        <end position="388"/>
    </location>
</feature>
<dbReference type="Gene3D" id="1.20.1640.10">
    <property type="entry name" value="Multidrug efflux transporter AcrB transmembrane domain"/>
    <property type="match status" value="2"/>
</dbReference>
<keyword evidence="5 6" id="KW-0472">Membrane</keyword>
<dbReference type="GO" id="GO:0022857">
    <property type="term" value="F:transmembrane transporter activity"/>
    <property type="evidence" value="ECO:0007669"/>
    <property type="project" value="InterPro"/>
</dbReference>
<dbReference type="SUPFAM" id="SSF82866">
    <property type="entry name" value="Multidrug efflux transporter AcrB transmembrane domain"/>
    <property type="match status" value="2"/>
</dbReference>
<name>A0A1X7AM44_9GAMM</name>
<evidence type="ECO:0000256" key="1">
    <source>
        <dbReference type="ARBA" id="ARBA00004651"/>
    </source>
</evidence>
<feature type="transmembrane region" description="Helical" evidence="6">
    <location>
        <begin position="428"/>
        <end position="446"/>
    </location>
</feature>